<evidence type="ECO:0000256" key="2">
    <source>
        <dbReference type="ARBA" id="ARBA00004496"/>
    </source>
</evidence>
<keyword evidence="7" id="KW-0378">Hydrolase</keyword>
<evidence type="ECO:0000256" key="3">
    <source>
        <dbReference type="ARBA" id="ARBA00022490"/>
    </source>
</evidence>
<dbReference type="RefSeq" id="WP_012308869.1">
    <property type="nucleotide sequence ID" value="NZ_RCOR01000044.1"/>
</dbReference>
<name>A0A3R9QPT1_9CREN</name>
<comment type="subcellular location">
    <subcellularLocation>
        <location evidence="2">Cytoplasm</location>
    </subcellularLocation>
</comment>
<dbReference type="AlphaFoldDB" id="A0A3R9QPT1"/>
<keyword evidence="4" id="KW-0540">Nuclease</keyword>
<keyword evidence="3" id="KW-0963">Cytoplasm</keyword>
<accession>A0A3R9QPT1</accession>
<dbReference type="SUPFAM" id="SSF46767">
    <property type="entry name" value="Methylated DNA-protein cysteine methyltransferase, C-terminal domain"/>
    <property type="match status" value="1"/>
</dbReference>
<organism evidence="9 10">
    <name type="scientific">Candidatus Korarchaeum cryptofilum</name>
    <dbReference type="NCBI Taxonomy" id="498846"/>
    <lineage>
        <taxon>Archaea</taxon>
        <taxon>Thermoproteota</taxon>
        <taxon>Candidatus Korarchaeia</taxon>
        <taxon>Candidatus Korarchaeales</taxon>
        <taxon>Candidatus Korarchaeaceae</taxon>
        <taxon>Candidatus Korarchaeum</taxon>
    </lineage>
</organism>
<dbReference type="CDD" id="cd06559">
    <property type="entry name" value="Endonuclease_V"/>
    <property type="match status" value="1"/>
</dbReference>
<evidence type="ECO:0000313" key="9">
    <source>
        <dbReference type="EMBL" id="RSN67379.1"/>
    </source>
</evidence>
<evidence type="ECO:0000259" key="8">
    <source>
        <dbReference type="Pfam" id="PF01035"/>
    </source>
</evidence>
<sequence length="294" mass="32432">MGGRRGLTVFQRILREALEQVPYGEVTTFKIIAEALGDGRAALAVRNECMRLSKMDPDIPWWRVVSSKLEPIPGAEEKLREEGGIERAKMGNFFRELDVWPIFKVMASDQVKLSEKLILSELGDVSVAAGVDVSYIDDRAVACCVTVDEELKIIEVRFERFSPQIPYVPTYLAFRELRGMLPVSMKCDFDAIFVDGHGVLHPRGLGEASHLGLLLGKPSIGVAKSKLVGEVEGGYVKFMGRNSAALHRGGFISPGHLSDLESALKASLKFWKEGNQPFPLKLAHSLSKSAKFSD</sequence>
<evidence type="ECO:0000256" key="4">
    <source>
        <dbReference type="ARBA" id="ARBA00022722"/>
    </source>
</evidence>
<dbReference type="GO" id="GO:0043737">
    <property type="term" value="F:deoxyribonuclease V activity"/>
    <property type="evidence" value="ECO:0007669"/>
    <property type="project" value="UniProtKB-EC"/>
</dbReference>
<dbReference type="Proteomes" id="UP000278149">
    <property type="component" value="Unassembled WGS sequence"/>
</dbReference>
<dbReference type="Pfam" id="PF01035">
    <property type="entry name" value="DNA_binding_1"/>
    <property type="match status" value="1"/>
</dbReference>
<reference evidence="9 10" key="1">
    <citation type="submission" date="2018-10" db="EMBL/GenBank/DDBJ databases">
        <title>Co-occurring genomic capacity for anaerobic methane metabolism and dissimilatory sulfite reduction discovered in the Korarchaeota.</title>
        <authorList>
            <person name="Mckay L.J."/>
            <person name="Dlakic M."/>
            <person name="Fields M.W."/>
            <person name="Delmont T.O."/>
            <person name="Eren A.M."/>
            <person name="Jay Z.J."/>
            <person name="Klingelsmith K.B."/>
            <person name="Rusch D.B."/>
            <person name="Inskeep W.P."/>
        </authorList>
    </citation>
    <scope>NUCLEOTIDE SEQUENCE [LARGE SCALE GENOMIC DNA]</scope>
    <source>
        <strain evidence="9 10">WS</strain>
    </source>
</reference>
<dbReference type="CDD" id="cd06445">
    <property type="entry name" value="ATase"/>
    <property type="match status" value="1"/>
</dbReference>
<evidence type="ECO:0000256" key="6">
    <source>
        <dbReference type="ARBA" id="ARBA00022763"/>
    </source>
</evidence>
<dbReference type="EMBL" id="RCOR01000044">
    <property type="protein sequence ID" value="RSN67379.1"/>
    <property type="molecule type" value="Genomic_DNA"/>
</dbReference>
<dbReference type="InterPro" id="IPR036388">
    <property type="entry name" value="WH-like_DNA-bd_sf"/>
</dbReference>
<dbReference type="GO" id="GO:0006281">
    <property type="term" value="P:DNA repair"/>
    <property type="evidence" value="ECO:0007669"/>
    <property type="project" value="InterPro"/>
</dbReference>
<dbReference type="GO" id="GO:0003727">
    <property type="term" value="F:single-stranded RNA binding"/>
    <property type="evidence" value="ECO:0007669"/>
    <property type="project" value="TreeGrafter"/>
</dbReference>
<comment type="caution">
    <text evidence="9">The sequence shown here is derived from an EMBL/GenBank/DDBJ whole genome shotgun (WGS) entry which is preliminary data.</text>
</comment>
<dbReference type="InterPro" id="IPR007581">
    <property type="entry name" value="Endonuclease-V"/>
</dbReference>
<proteinExistence type="predicted"/>
<dbReference type="GO" id="GO:0005737">
    <property type="term" value="C:cytoplasm"/>
    <property type="evidence" value="ECO:0007669"/>
    <property type="project" value="UniProtKB-SubCell"/>
</dbReference>
<keyword evidence="5" id="KW-0255">Endonuclease</keyword>
<gene>
    <name evidence="9" type="ORF">D9Q81_08600</name>
</gene>
<dbReference type="PANTHER" id="PTHR28511">
    <property type="entry name" value="ENDONUCLEASE V"/>
    <property type="match status" value="1"/>
</dbReference>
<dbReference type="GeneID" id="6093501"/>
<dbReference type="Gene3D" id="1.10.10.10">
    <property type="entry name" value="Winged helix-like DNA-binding domain superfamily/Winged helix DNA-binding domain"/>
    <property type="match status" value="1"/>
</dbReference>
<evidence type="ECO:0000256" key="5">
    <source>
        <dbReference type="ARBA" id="ARBA00022759"/>
    </source>
</evidence>
<evidence type="ECO:0000256" key="7">
    <source>
        <dbReference type="ARBA" id="ARBA00022801"/>
    </source>
</evidence>
<dbReference type="Pfam" id="PF04493">
    <property type="entry name" value="Endonuclease_5"/>
    <property type="match status" value="1"/>
</dbReference>
<protein>
    <recommendedName>
        <fullName evidence="8">Methylated-DNA-[protein]-cysteine S-methyltransferase DNA binding domain-containing protein</fullName>
    </recommendedName>
</protein>
<dbReference type="GO" id="GO:0016891">
    <property type="term" value="F:RNA endonuclease activity producing 5'-phosphomonoesters, hydrolytic mechanism"/>
    <property type="evidence" value="ECO:0007669"/>
    <property type="project" value="TreeGrafter"/>
</dbReference>
<keyword evidence="6" id="KW-0227">DNA damage</keyword>
<dbReference type="Gene3D" id="3.30.2170.10">
    <property type="entry name" value="archaeoglobus fulgidus dsm 4304 superfamily"/>
    <property type="match status" value="1"/>
</dbReference>
<evidence type="ECO:0000256" key="1">
    <source>
        <dbReference type="ARBA" id="ARBA00001835"/>
    </source>
</evidence>
<evidence type="ECO:0000313" key="10">
    <source>
        <dbReference type="Proteomes" id="UP000278149"/>
    </source>
</evidence>
<comment type="catalytic activity">
    <reaction evidence="1">
        <text>Endonucleolytic cleavage at apurinic or apyrimidinic sites to products with a 5'-phosphate.</text>
        <dbReference type="EC" id="3.1.21.7"/>
    </reaction>
</comment>
<dbReference type="OMA" id="PPRIPCH"/>
<dbReference type="PANTHER" id="PTHR28511:SF1">
    <property type="entry name" value="ENDONUCLEASE V"/>
    <property type="match status" value="1"/>
</dbReference>
<dbReference type="InterPro" id="IPR036217">
    <property type="entry name" value="MethylDNA_cys_MeTrfase_DNAb"/>
</dbReference>
<feature type="domain" description="Methylated-DNA-[protein]-cysteine S-methyltransferase DNA binding" evidence="8">
    <location>
        <begin position="10"/>
        <end position="70"/>
    </location>
</feature>
<dbReference type="InterPro" id="IPR014048">
    <property type="entry name" value="MethylDNA_cys_MeTrfase_DNA-bd"/>
</dbReference>